<dbReference type="Proteomes" id="UP000549616">
    <property type="component" value="Unassembled WGS sequence"/>
</dbReference>
<dbReference type="EMBL" id="JACCFK010000001">
    <property type="protein sequence ID" value="NYI88447.1"/>
    <property type="molecule type" value="Genomic_DNA"/>
</dbReference>
<organism evidence="1 2">
    <name type="scientific">Amycolatopsis endophytica</name>
    <dbReference type="NCBI Taxonomy" id="860233"/>
    <lineage>
        <taxon>Bacteria</taxon>
        <taxon>Bacillati</taxon>
        <taxon>Actinomycetota</taxon>
        <taxon>Actinomycetes</taxon>
        <taxon>Pseudonocardiales</taxon>
        <taxon>Pseudonocardiaceae</taxon>
        <taxon>Amycolatopsis</taxon>
    </lineage>
</organism>
<protein>
    <submittedName>
        <fullName evidence="1">DNA-binding transcriptional LysR family regulator</fullName>
    </submittedName>
</protein>
<proteinExistence type="predicted"/>
<evidence type="ECO:0000313" key="2">
    <source>
        <dbReference type="Proteomes" id="UP000549616"/>
    </source>
</evidence>
<name>A0A853B0R1_9PSEU</name>
<dbReference type="AlphaFoldDB" id="A0A853B0R1"/>
<dbReference type="SUPFAM" id="SSF53850">
    <property type="entry name" value="Periplasmic binding protein-like II"/>
    <property type="match status" value="1"/>
</dbReference>
<dbReference type="RefSeq" id="WP_246338529.1">
    <property type="nucleotide sequence ID" value="NZ_JACCFK010000001.1"/>
</dbReference>
<reference evidence="1 2" key="1">
    <citation type="submission" date="2020-07" db="EMBL/GenBank/DDBJ databases">
        <title>Sequencing the genomes of 1000 actinobacteria strains.</title>
        <authorList>
            <person name="Klenk H.-P."/>
        </authorList>
    </citation>
    <scope>NUCLEOTIDE SEQUENCE [LARGE SCALE GENOMIC DNA]</scope>
    <source>
        <strain evidence="1 2">DSM 104006</strain>
    </source>
</reference>
<sequence length="91" mass="9810">MRGRRFTPRIAHEAKERFAVSALVAAGLGVCLVPLPPQHEVVRIPLHGNPRPSRRIVGCVRRDSEEQGPIARGIAAIEAVCAERAATARAV</sequence>
<dbReference type="GO" id="GO:0003677">
    <property type="term" value="F:DNA binding"/>
    <property type="evidence" value="ECO:0007669"/>
    <property type="project" value="UniProtKB-KW"/>
</dbReference>
<comment type="caution">
    <text evidence="1">The sequence shown here is derived from an EMBL/GenBank/DDBJ whole genome shotgun (WGS) entry which is preliminary data.</text>
</comment>
<gene>
    <name evidence="1" type="ORF">HNR02_001770</name>
</gene>
<accession>A0A853B0R1</accession>
<keyword evidence="1" id="KW-0238">DNA-binding</keyword>
<keyword evidence="2" id="KW-1185">Reference proteome</keyword>
<dbReference type="Gene3D" id="3.40.190.10">
    <property type="entry name" value="Periplasmic binding protein-like II"/>
    <property type="match status" value="2"/>
</dbReference>
<evidence type="ECO:0000313" key="1">
    <source>
        <dbReference type="EMBL" id="NYI88447.1"/>
    </source>
</evidence>